<feature type="transmembrane region" description="Helical" evidence="6">
    <location>
        <begin position="170"/>
        <end position="196"/>
    </location>
</feature>
<keyword evidence="4 6" id="KW-1133">Transmembrane helix</keyword>
<dbReference type="InterPro" id="IPR017039">
    <property type="entry name" value="Virul_fac_BrkB"/>
</dbReference>
<evidence type="ECO:0000256" key="1">
    <source>
        <dbReference type="ARBA" id="ARBA00004651"/>
    </source>
</evidence>
<keyword evidence="3 6" id="KW-0812">Transmembrane</keyword>
<dbReference type="PANTHER" id="PTHR30213:SF0">
    <property type="entry name" value="UPF0761 MEMBRANE PROTEIN YIHY"/>
    <property type="match status" value="1"/>
</dbReference>
<evidence type="ECO:0000256" key="4">
    <source>
        <dbReference type="ARBA" id="ARBA00022989"/>
    </source>
</evidence>
<feature type="transmembrane region" description="Helical" evidence="6">
    <location>
        <begin position="29"/>
        <end position="49"/>
    </location>
</feature>
<dbReference type="Proteomes" id="UP000255101">
    <property type="component" value="Unassembled WGS sequence"/>
</dbReference>
<feature type="transmembrane region" description="Helical" evidence="6">
    <location>
        <begin position="208"/>
        <end position="227"/>
    </location>
</feature>
<keyword evidence="2" id="KW-1003">Cell membrane</keyword>
<comment type="subcellular location">
    <subcellularLocation>
        <location evidence="1">Cell membrane</location>
        <topology evidence="1">Multi-pass membrane protein</topology>
    </subcellularLocation>
</comment>
<evidence type="ECO:0000313" key="8">
    <source>
        <dbReference type="Proteomes" id="UP000255101"/>
    </source>
</evidence>
<name>A0A379CF93_9FIRM</name>
<dbReference type="GO" id="GO:0005886">
    <property type="term" value="C:plasma membrane"/>
    <property type="evidence" value="ECO:0007669"/>
    <property type="project" value="UniProtKB-SubCell"/>
</dbReference>
<gene>
    <name evidence="7" type="ORF">NCTC11460_00876</name>
</gene>
<dbReference type="Pfam" id="PF03631">
    <property type="entry name" value="Virul_fac_BrkB"/>
    <property type="match status" value="1"/>
</dbReference>
<dbReference type="PIRSF" id="PIRSF035875">
    <property type="entry name" value="RNase_BN"/>
    <property type="match status" value="1"/>
</dbReference>
<evidence type="ECO:0000256" key="6">
    <source>
        <dbReference type="SAM" id="Phobius"/>
    </source>
</evidence>
<evidence type="ECO:0000313" key="7">
    <source>
        <dbReference type="EMBL" id="SUB60960.1"/>
    </source>
</evidence>
<evidence type="ECO:0000256" key="2">
    <source>
        <dbReference type="ARBA" id="ARBA00022475"/>
    </source>
</evidence>
<sequence length="282" mass="31481">MKKNLNCIRALIQKFDIGDSYSRAAEMSFYLTMSIFPSLIFVICALAYVPEVNVVTTSEPIKNIIPAEAHTIVVYFIKSAVTHKSQKLLIVSAGLAVWTFSKAVNSILVAQNAYYGFEDKKNPIIAKLTSLIFAALFFIEIILCIVFLVYGSKISKFIIGLLGNVEGSNMVLGIIFTIVRYLVPILVMIVIFLGIYSFGPSKKIPYKYCLPGAVVTSLLWLLFSMLYSVYANNFFNGEIYGSISTMIVLMTWLYFCSLSVSVGYKVNALIYFSKNEEFISAC</sequence>
<reference evidence="7 8" key="1">
    <citation type="submission" date="2018-06" db="EMBL/GenBank/DDBJ databases">
        <authorList>
            <consortium name="Pathogen Informatics"/>
            <person name="Doyle S."/>
        </authorList>
    </citation>
    <scope>NUCLEOTIDE SEQUENCE [LARGE SCALE GENOMIC DNA]</scope>
    <source>
        <strain evidence="7 8">NCTC11460</strain>
    </source>
</reference>
<evidence type="ECO:0000256" key="5">
    <source>
        <dbReference type="ARBA" id="ARBA00023136"/>
    </source>
</evidence>
<feature type="transmembrane region" description="Helical" evidence="6">
    <location>
        <begin position="88"/>
        <end position="110"/>
    </location>
</feature>
<protein>
    <submittedName>
        <fullName evidence="7">YihY family inner membrane protein</fullName>
    </submittedName>
</protein>
<dbReference type="NCBIfam" id="TIGR00765">
    <property type="entry name" value="yihY_not_rbn"/>
    <property type="match status" value="1"/>
</dbReference>
<accession>A0A379CF93</accession>
<feature type="transmembrane region" description="Helical" evidence="6">
    <location>
        <begin position="131"/>
        <end position="150"/>
    </location>
</feature>
<keyword evidence="5 6" id="KW-0472">Membrane</keyword>
<dbReference type="AlphaFoldDB" id="A0A379CF93"/>
<evidence type="ECO:0000256" key="3">
    <source>
        <dbReference type="ARBA" id="ARBA00022692"/>
    </source>
</evidence>
<organism evidence="7 8">
    <name type="scientific">Peptostreptococcus anaerobius</name>
    <dbReference type="NCBI Taxonomy" id="1261"/>
    <lineage>
        <taxon>Bacteria</taxon>
        <taxon>Bacillati</taxon>
        <taxon>Bacillota</taxon>
        <taxon>Clostridia</taxon>
        <taxon>Peptostreptococcales</taxon>
        <taxon>Peptostreptococcaceae</taxon>
        <taxon>Peptostreptococcus</taxon>
    </lineage>
</organism>
<dbReference type="EMBL" id="UGTB01000004">
    <property type="protein sequence ID" value="SUB60960.1"/>
    <property type="molecule type" value="Genomic_DNA"/>
</dbReference>
<dbReference type="PANTHER" id="PTHR30213">
    <property type="entry name" value="INNER MEMBRANE PROTEIN YHJD"/>
    <property type="match status" value="1"/>
</dbReference>
<dbReference type="RefSeq" id="WP_002845722.1">
    <property type="nucleotide sequence ID" value="NZ_CAXUJS010000001.1"/>
</dbReference>
<proteinExistence type="predicted"/>
<feature type="transmembrane region" description="Helical" evidence="6">
    <location>
        <begin position="239"/>
        <end position="264"/>
    </location>
</feature>